<dbReference type="PANTHER" id="PTHR43775">
    <property type="entry name" value="FATTY ACID SYNTHASE"/>
    <property type="match status" value="1"/>
</dbReference>
<accession>A0A918LH25</accession>
<comment type="caution">
    <text evidence="5">The sequence shown here is derived from an EMBL/GenBank/DDBJ whole genome shotgun (WGS) entry which is preliminary data.</text>
</comment>
<feature type="domain" description="PKS/mFAS DH" evidence="4">
    <location>
        <begin position="392"/>
        <end position="674"/>
    </location>
</feature>
<dbReference type="InterPro" id="IPR016035">
    <property type="entry name" value="Acyl_Trfase/lysoPLipase"/>
</dbReference>
<dbReference type="SMART" id="SM00827">
    <property type="entry name" value="PKS_AT"/>
    <property type="match status" value="1"/>
</dbReference>
<dbReference type="SUPFAM" id="SSF52151">
    <property type="entry name" value="FabD/lysophospholipase-like"/>
    <property type="match status" value="1"/>
</dbReference>
<dbReference type="GO" id="GO:0005737">
    <property type="term" value="C:cytoplasm"/>
    <property type="evidence" value="ECO:0007669"/>
    <property type="project" value="TreeGrafter"/>
</dbReference>
<feature type="region of interest" description="N-terminal hotdog fold" evidence="3">
    <location>
        <begin position="392"/>
        <end position="526"/>
    </location>
</feature>
<dbReference type="PROSITE" id="PS52019">
    <property type="entry name" value="PKS_MFAS_DH"/>
    <property type="match status" value="1"/>
</dbReference>
<feature type="active site" description="Proton donor; for dehydratase activity" evidence="3">
    <location>
        <position position="589"/>
    </location>
</feature>
<dbReference type="GO" id="GO:0006633">
    <property type="term" value="P:fatty acid biosynthetic process"/>
    <property type="evidence" value="ECO:0007669"/>
    <property type="project" value="TreeGrafter"/>
</dbReference>
<dbReference type="PANTHER" id="PTHR43775:SF37">
    <property type="entry name" value="SI:DKEY-61P9.11"/>
    <property type="match status" value="1"/>
</dbReference>
<dbReference type="InterPro" id="IPR014043">
    <property type="entry name" value="Acyl_transferase_dom"/>
</dbReference>
<dbReference type="EMBL" id="BMRB01000004">
    <property type="protein sequence ID" value="GGS48060.1"/>
    <property type="molecule type" value="Genomic_DNA"/>
</dbReference>
<dbReference type="GO" id="GO:0005886">
    <property type="term" value="C:plasma membrane"/>
    <property type="evidence" value="ECO:0007669"/>
    <property type="project" value="TreeGrafter"/>
</dbReference>
<keyword evidence="1" id="KW-0596">Phosphopantetheine</keyword>
<gene>
    <name evidence="5" type="ORF">GCM10010171_49120</name>
</gene>
<dbReference type="InterPro" id="IPR016036">
    <property type="entry name" value="Malonyl_transacylase_ACP-bd"/>
</dbReference>
<feature type="region of interest" description="C-terminal hotdog fold" evidence="3">
    <location>
        <begin position="540"/>
        <end position="674"/>
    </location>
</feature>
<keyword evidence="6" id="KW-1185">Reference proteome</keyword>
<dbReference type="InterPro" id="IPR042104">
    <property type="entry name" value="PKS_dehydratase_sf"/>
</dbReference>
<reference evidence="5" key="2">
    <citation type="submission" date="2020-09" db="EMBL/GenBank/DDBJ databases">
        <authorList>
            <person name="Sun Q."/>
            <person name="Ohkuma M."/>
        </authorList>
    </citation>
    <scope>NUCLEOTIDE SEQUENCE</scope>
    <source>
        <strain evidence="5">JCM 3276</strain>
    </source>
</reference>
<dbReference type="RefSeq" id="WP_189212908.1">
    <property type="nucleotide sequence ID" value="NZ_BMRB01000004.1"/>
</dbReference>
<evidence type="ECO:0000256" key="3">
    <source>
        <dbReference type="PROSITE-ProRule" id="PRU01363"/>
    </source>
</evidence>
<dbReference type="Gene3D" id="3.40.366.10">
    <property type="entry name" value="Malonyl-Coenzyme A Acyl Carrier Protein, domain 2"/>
    <property type="match status" value="1"/>
</dbReference>
<evidence type="ECO:0000313" key="5">
    <source>
        <dbReference type="EMBL" id="GGS48060.1"/>
    </source>
</evidence>
<dbReference type="Pfam" id="PF00698">
    <property type="entry name" value="Acyl_transf_1"/>
    <property type="match status" value="1"/>
</dbReference>
<dbReference type="InterPro" id="IPR029069">
    <property type="entry name" value="HotDog_dom_sf"/>
</dbReference>
<dbReference type="GO" id="GO:0000287">
    <property type="term" value="F:magnesium ion binding"/>
    <property type="evidence" value="ECO:0007669"/>
    <property type="project" value="InterPro"/>
</dbReference>
<dbReference type="Gene3D" id="3.10.129.110">
    <property type="entry name" value="Polyketide synthase dehydratase"/>
    <property type="match status" value="1"/>
</dbReference>
<feature type="active site" description="Proton acceptor; for dehydratase activity" evidence="3">
    <location>
        <position position="436"/>
    </location>
</feature>
<dbReference type="Gene3D" id="3.90.470.20">
    <property type="entry name" value="4'-phosphopantetheinyl transferase domain"/>
    <property type="match status" value="1"/>
</dbReference>
<dbReference type="Proteomes" id="UP000660680">
    <property type="component" value="Unassembled WGS sequence"/>
</dbReference>
<organism evidence="5 6">
    <name type="scientific">Actinokineospora fastidiosa</name>
    <dbReference type="NCBI Taxonomy" id="1816"/>
    <lineage>
        <taxon>Bacteria</taxon>
        <taxon>Bacillati</taxon>
        <taxon>Actinomycetota</taxon>
        <taxon>Actinomycetes</taxon>
        <taxon>Pseudonocardiales</taxon>
        <taxon>Pseudonocardiaceae</taxon>
        <taxon>Actinokineospora</taxon>
    </lineage>
</organism>
<dbReference type="SUPFAM" id="SSF54637">
    <property type="entry name" value="Thioesterase/thiol ester dehydrase-isomerase"/>
    <property type="match status" value="1"/>
</dbReference>
<dbReference type="InterPro" id="IPR049900">
    <property type="entry name" value="PKS_mFAS_DH"/>
</dbReference>
<dbReference type="SUPFAM" id="SSF56214">
    <property type="entry name" value="4'-phosphopantetheinyl transferase"/>
    <property type="match status" value="1"/>
</dbReference>
<reference evidence="5" key="1">
    <citation type="journal article" date="2014" name="Int. J. Syst. Evol. Microbiol.">
        <title>Complete genome sequence of Corynebacterium casei LMG S-19264T (=DSM 44701T), isolated from a smear-ripened cheese.</title>
        <authorList>
            <consortium name="US DOE Joint Genome Institute (JGI-PGF)"/>
            <person name="Walter F."/>
            <person name="Albersmeier A."/>
            <person name="Kalinowski J."/>
            <person name="Ruckert C."/>
        </authorList>
    </citation>
    <scope>NUCLEOTIDE SEQUENCE</scope>
    <source>
        <strain evidence="5">JCM 3276</strain>
    </source>
</reference>
<dbReference type="GO" id="GO:0004312">
    <property type="term" value="F:fatty acid synthase activity"/>
    <property type="evidence" value="ECO:0007669"/>
    <property type="project" value="TreeGrafter"/>
</dbReference>
<dbReference type="InterPro" id="IPR037143">
    <property type="entry name" value="4-PPantetheinyl_Trfase_dom_sf"/>
</dbReference>
<name>A0A918LH25_9PSEU</name>
<sequence length="865" mass="92341">MTVLRLAAATPDALLDRLDREDARTAPVGAGPTRIAVADPTDDRLALARRVVAGRKAWRGRRDLWFAPDPVPGPVAFLFPGLEADFAPQVDDVAAWLGQAAPDLDTSTLGRHGAAVIAVGRLLDAALRKLRITPVAVAGHSVGEWTAMITGGLFAPADFEAMLAATDLDALRVPGVEFAVLGCPVERAREAIAPVPDVVVSHENSTNQTVVCGPAEPVGDVVALLRAKNVICQVMPFRSGFHTPMLAPYLDQFRRTGVPSLPLHPPSVPVWSATTARPFPGDPAAARELCIRHLVEPVRFRQLVTALRATGIRSFVQMGSGQLASLVSDTLRGVDHLAVAANSDRGPGMAQLRRAAAALWVDGADPDFTAFDAPVEVAAPVRDPLADAAARHPALAELPLLMREIEEAVQAVLAAADPGAGTVSVSTTDMPWLADHCFVRQRPGWPDETDLRPVVPATTILHHMAEAAVRPGTVAVGVDDLRLHRWLVAAPATEVRVETRALGPDRVAVRLGEYAEGTVLLAPAYPAGPAPWTPSPDEHPPAITAERLYFERWMFHGPRYRGVSRTIGVGAASARAEITVPEAPGALLDNVGQVIGVWLAEWHPARSIAFPSGLRRVRFHGPQPAPGTTVACDLRITSADERRLTADAQVVVGGRTVITVEGWTDLRFDSDAQTSAIHRFPETSTLSTRHDAGWWHTADRWPTLASREFFLRKYLAAAERADYDRVPPRERRDWLVGRFAAKDAVRGALWDRGFGPLFPAEIRISDGADGLLGVEGAHGLVIPPLTVAVAAEGGVGVALVAEAEDRPAVALARVGPDGRAAAVAKAVAAIGPNSDTEVVPVDGPDRHEYAVAWTRARHTQRETAP</sequence>
<dbReference type="InterPro" id="IPR050091">
    <property type="entry name" value="PKS_NRPS_Biosynth_Enz"/>
</dbReference>
<evidence type="ECO:0000256" key="1">
    <source>
        <dbReference type="ARBA" id="ARBA00022450"/>
    </source>
</evidence>
<keyword evidence="2" id="KW-0597">Phosphoprotein</keyword>
<evidence type="ECO:0000259" key="4">
    <source>
        <dbReference type="PROSITE" id="PS52019"/>
    </source>
</evidence>
<protein>
    <recommendedName>
        <fullName evidence="4">PKS/mFAS DH domain-containing protein</fullName>
    </recommendedName>
</protein>
<evidence type="ECO:0000313" key="6">
    <source>
        <dbReference type="Proteomes" id="UP000660680"/>
    </source>
</evidence>
<dbReference type="InterPro" id="IPR001227">
    <property type="entry name" value="Ac_transferase_dom_sf"/>
</dbReference>
<dbReference type="AlphaFoldDB" id="A0A918LH25"/>
<dbReference type="GO" id="GO:0071770">
    <property type="term" value="P:DIM/DIP cell wall layer assembly"/>
    <property type="evidence" value="ECO:0007669"/>
    <property type="project" value="TreeGrafter"/>
</dbReference>
<dbReference type="SUPFAM" id="SSF55048">
    <property type="entry name" value="Probable ACP-binding domain of malonyl-CoA ACP transacylase"/>
    <property type="match status" value="1"/>
</dbReference>
<proteinExistence type="predicted"/>
<dbReference type="GO" id="GO:0008897">
    <property type="term" value="F:holo-[acyl-carrier-protein] synthase activity"/>
    <property type="evidence" value="ECO:0007669"/>
    <property type="project" value="InterPro"/>
</dbReference>
<evidence type="ECO:0000256" key="2">
    <source>
        <dbReference type="ARBA" id="ARBA00022553"/>
    </source>
</evidence>